<keyword evidence="7" id="KW-0924">Ammonia transport</keyword>
<proteinExistence type="inferred from homology"/>
<evidence type="ECO:0000256" key="2">
    <source>
        <dbReference type="ARBA" id="ARBA00005887"/>
    </source>
</evidence>
<feature type="transmembrane region" description="Helical" evidence="9">
    <location>
        <begin position="283"/>
        <end position="303"/>
    </location>
</feature>
<organism evidence="11 12">
    <name type="scientific">Periweissella fabalis</name>
    <dbReference type="NCBI Taxonomy" id="1070421"/>
    <lineage>
        <taxon>Bacteria</taxon>
        <taxon>Bacillati</taxon>
        <taxon>Bacillota</taxon>
        <taxon>Bacilli</taxon>
        <taxon>Lactobacillales</taxon>
        <taxon>Lactobacillaceae</taxon>
        <taxon>Periweissella</taxon>
    </lineage>
</organism>
<feature type="transmembrane region" description="Helical" evidence="9">
    <location>
        <begin position="169"/>
        <end position="186"/>
    </location>
</feature>
<evidence type="ECO:0000256" key="7">
    <source>
        <dbReference type="ARBA" id="ARBA00023177"/>
    </source>
</evidence>
<reference evidence="11 12" key="1">
    <citation type="submission" date="2020-04" db="EMBL/GenBank/DDBJ databases">
        <title>MicrobeNet Type strains.</title>
        <authorList>
            <person name="Nicholson A.C."/>
        </authorList>
    </citation>
    <scope>NUCLEOTIDE SEQUENCE [LARGE SCALE GENOMIC DNA]</scope>
    <source>
        <strain evidence="11 12">CCUG 61472</strain>
    </source>
</reference>
<gene>
    <name evidence="11" type="ORF">HF964_02235</name>
</gene>
<dbReference type="Pfam" id="PF00909">
    <property type="entry name" value="Ammonium_transp"/>
    <property type="match status" value="1"/>
</dbReference>
<evidence type="ECO:0000256" key="3">
    <source>
        <dbReference type="ARBA" id="ARBA00022448"/>
    </source>
</evidence>
<comment type="subcellular location">
    <subcellularLocation>
        <location evidence="1">Membrane</location>
        <topology evidence="1">Multi-pass membrane protein</topology>
    </subcellularLocation>
</comment>
<evidence type="ECO:0000313" key="12">
    <source>
        <dbReference type="Proteomes" id="UP000549765"/>
    </source>
</evidence>
<keyword evidence="5 9" id="KW-1133">Transmembrane helix</keyword>
<dbReference type="SUPFAM" id="SSF111352">
    <property type="entry name" value="Ammonium transporter"/>
    <property type="match status" value="1"/>
</dbReference>
<dbReference type="GO" id="GO:0008519">
    <property type="term" value="F:ammonium channel activity"/>
    <property type="evidence" value="ECO:0007669"/>
    <property type="project" value="InterPro"/>
</dbReference>
<evidence type="ECO:0000256" key="4">
    <source>
        <dbReference type="ARBA" id="ARBA00022692"/>
    </source>
</evidence>
<evidence type="ECO:0000313" key="11">
    <source>
        <dbReference type="EMBL" id="NKZ23626.1"/>
    </source>
</evidence>
<feature type="transmembrane region" description="Helical" evidence="9">
    <location>
        <begin position="122"/>
        <end position="148"/>
    </location>
</feature>
<dbReference type="EMBL" id="JAAXPN010000001">
    <property type="protein sequence ID" value="NKZ23626.1"/>
    <property type="molecule type" value="Genomic_DNA"/>
</dbReference>
<evidence type="ECO:0000259" key="10">
    <source>
        <dbReference type="Pfam" id="PF00909"/>
    </source>
</evidence>
<evidence type="ECO:0000256" key="5">
    <source>
        <dbReference type="ARBA" id="ARBA00022989"/>
    </source>
</evidence>
<name>A0A7X6N0U0_9LACO</name>
<feature type="transmembrane region" description="Helical" evidence="9">
    <location>
        <begin position="226"/>
        <end position="247"/>
    </location>
</feature>
<dbReference type="InterPro" id="IPR029020">
    <property type="entry name" value="Ammonium/urea_transptr"/>
</dbReference>
<dbReference type="PANTHER" id="PTHR43029">
    <property type="entry name" value="AMMONIUM TRANSPORTER MEP2"/>
    <property type="match status" value="1"/>
</dbReference>
<feature type="transmembrane region" description="Helical" evidence="9">
    <location>
        <begin position="309"/>
        <end position="332"/>
    </location>
</feature>
<comment type="similarity">
    <text evidence="2">Belongs to the ammonia transporter channel (TC 1.A.11.2) family.</text>
</comment>
<feature type="transmembrane region" description="Helical" evidence="9">
    <location>
        <begin position="6"/>
        <end position="25"/>
    </location>
</feature>
<keyword evidence="4 9" id="KW-0812">Transmembrane</keyword>
<sequence>MLQLSEFLVMIPMILSVGILYLDYFPLSQRRQLGKQFIGLLSIGFVFWWLYGYPLATGNSIRSGTTLTILIQFEFYAYALAMFSGTFFSRYTSKQALIFIPIWTGLVYCPIAWLLWANDGWLLNLGALDFSGGLVVHVTAGITSLVLGRRLLTQQGRFQQLPSTNQGRHIIAIGLITLGWFGFNAAPADNNVELIKQTVMNTFTAIGGSIMGVSCLTWWQTRKLQLTDITTGMLGGLVISTISVGYVTPLVSMLIAVSSSIGMVLLIQWSHQQRSFFDAVDSFAMNAGGAILATLAFMLVACWQRPAGWAWIELVALVVVSLITWLGTEIAIRITIWWPKIILEKIYNNGKKN</sequence>
<feature type="domain" description="Ammonium transporter AmtB-like" evidence="10">
    <location>
        <begin position="42"/>
        <end position="305"/>
    </location>
</feature>
<dbReference type="Gene3D" id="1.10.3430.10">
    <property type="entry name" value="Ammonium transporter AmtB like domains"/>
    <property type="match status" value="1"/>
</dbReference>
<protein>
    <recommendedName>
        <fullName evidence="8">Ammonium transporter</fullName>
    </recommendedName>
</protein>
<keyword evidence="3" id="KW-0813">Transport</keyword>
<dbReference type="AlphaFoldDB" id="A0A7X6N0U0"/>
<evidence type="ECO:0000256" key="6">
    <source>
        <dbReference type="ARBA" id="ARBA00023136"/>
    </source>
</evidence>
<evidence type="ECO:0000256" key="8">
    <source>
        <dbReference type="ARBA" id="ARBA00050025"/>
    </source>
</evidence>
<dbReference type="RefSeq" id="WP_168721411.1">
    <property type="nucleotide sequence ID" value="NZ_JAAXPN010000001.1"/>
</dbReference>
<accession>A0A7X6N0U0</accession>
<comment type="caution">
    <text evidence="11">The sequence shown here is derived from an EMBL/GenBank/DDBJ whole genome shotgun (WGS) entry which is preliminary data.</text>
</comment>
<dbReference type="Proteomes" id="UP000549765">
    <property type="component" value="Unassembled WGS sequence"/>
</dbReference>
<keyword evidence="6 9" id="KW-0472">Membrane</keyword>
<dbReference type="PANTHER" id="PTHR43029:SF10">
    <property type="entry name" value="AMMONIUM TRANSPORTER MEP2"/>
    <property type="match status" value="1"/>
</dbReference>
<evidence type="ECO:0000256" key="9">
    <source>
        <dbReference type="SAM" id="Phobius"/>
    </source>
</evidence>
<feature type="transmembrane region" description="Helical" evidence="9">
    <location>
        <begin position="198"/>
        <end position="219"/>
    </location>
</feature>
<dbReference type="InterPro" id="IPR024041">
    <property type="entry name" value="NH4_transpt_AmtB-like_dom"/>
</dbReference>
<feature type="transmembrane region" description="Helical" evidence="9">
    <location>
        <begin position="37"/>
        <end position="55"/>
    </location>
</feature>
<dbReference type="InterPro" id="IPR001905">
    <property type="entry name" value="Ammonium_transpt"/>
</dbReference>
<keyword evidence="12" id="KW-1185">Reference proteome</keyword>
<feature type="transmembrane region" description="Helical" evidence="9">
    <location>
        <begin position="96"/>
        <end position="116"/>
    </location>
</feature>
<evidence type="ECO:0000256" key="1">
    <source>
        <dbReference type="ARBA" id="ARBA00004141"/>
    </source>
</evidence>
<dbReference type="GO" id="GO:0005886">
    <property type="term" value="C:plasma membrane"/>
    <property type="evidence" value="ECO:0007669"/>
    <property type="project" value="TreeGrafter"/>
</dbReference>
<feature type="transmembrane region" description="Helical" evidence="9">
    <location>
        <begin position="67"/>
        <end position="89"/>
    </location>
</feature>